<name>A0A1Z4JA75_LEPBY</name>
<dbReference type="AlphaFoldDB" id="A0A1Z4JA75"/>
<proteinExistence type="predicted"/>
<dbReference type="Proteomes" id="UP000217895">
    <property type="component" value="Chromosome"/>
</dbReference>
<accession>A0A1Z4JA75</accession>
<keyword evidence="1" id="KW-0233">DNA recombination</keyword>
<dbReference type="Gene3D" id="1.10.443.10">
    <property type="entry name" value="Intergrase catalytic core"/>
    <property type="match status" value="1"/>
</dbReference>
<dbReference type="GO" id="GO:0006310">
    <property type="term" value="P:DNA recombination"/>
    <property type="evidence" value="ECO:0007669"/>
    <property type="project" value="UniProtKB-KW"/>
</dbReference>
<reference evidence="2 3" key="1">
    <citation type="submission" date="2017-06" db="EMBL/GenBank/DDBJ databases">
        <title>Genome sequencing of cyanobaciteial culture collection at National Institute for Environmental Studies (NIES).</title>
        <authorList>
            <person name="Hirose Y."/>
            <person name="Shimura Y."/>
            <person name="Fujisawa T."/>
            <person name="Nakamura Y."/>
            <person name="Kawachi M."/>
        </authorList>
    </citation>
    <scope>NUCLEOTIDE SEQUENCE [LARGE SCALE GENOMIC DNA]</scope>
    <source>
        <strain evidence="2 3">NIES-2135</strain>
    </source>
</reference>
<dbReference type="InterPro" id="IPR013762">
    <property type="entry name" value="Integrase-like_cat_sf"/>
</dbReference>
<dbReference type="InterPro" id="IPR011010">
    <property type="entry name" value="DNA_brk_join_enz"/>
</dbReference>
<evidence type="ECO:0000313" key="2">
    <source>
        <dbReference type="EMBL" id="BAY53674.1"/>
    </source>
</evidence>
<keyword evidence="3" id="KW-1185">Reference proteome</keyword>
<dbReference type="GO" id="GO:0015074">
    <property type="term" value="P:DNA integration"/>
    <property type="evidence" value="ECO:0007669"/>
    <property type="project" value="InterPro"/>
</dbReference>
<dbReference type="EMBL" id="AP018203">
    <property type="protein sequence ID" value="BAY53674.1"/>
    <property type="molecule type" value="Genomic_DNA"/>
</dbReference>
<evidence type="ECO:0000313" key="3">
    <source>
        <dbReference type="Proteomes" id="UP000217895"/>
    </source>
</evidence>
<evidence type="ECO:0000256" key="1">
    <source>
        <dbReference type="ARBA" id="ARBA00023172"/>
    </source>
</evidence>
<organism evidence="2 3">
    <name type="scientific">Leptolyngbya boryana NIES-2135</name>
    <dbReference type="NCBI Taxonomy" id="1973484"/>
    <lineage>
        <taxon>Bacteria</taxon>
        <taxon>Bacillati</taxon>
        <taxon>Cyanobacteriota</taxon>
        <taxon>Cyanophyceae</taxon>
        <taxon>Leptolyngbyales</taxon>
        <taxon>Leptolyngbyaceae</taxon>
        <taxon>Leptolyngbya group</taxon>
        <taxon>Leptolyngbya</taxon>
    </lineage>
</organism>
<dbReference type="SUPFAM" id="SSF56349">
    <property type="entry name" value="DNA breaking-rejoining enzymes"/>
    <property type="match status" value="1"/>
</dbReference>
<protein>
    <submittedName>
        <fullName evidence="2">Integrase family protein</fullName>
    </submittedName>
</protein>
<gene>
    <name evidence="2" type="ORF">NIES2135_04840</name>
</gene>
<sequence>MLLDQINARLKAGKIGVTIRQKGDRLYLRGTFPPKSGETEWKQRDISLGIYANPAGYKRAEIEARKAGAQLADKAFNWLDWIDSPKSQSDTVSKWIEQFEADYFSKRKRTPKSETTWQTEYAQVFRQLPLNEPLTPELLRSHILKTEPDSRNRQRYCMVLGALAKLASVDLDVKSLRGNYSAKKLTPRDLPSDIEISQWRDRISNEQWQFAFGLMACYGLRNHELFHIDLEKLRDGPVLHLIEDTHGGGKTGARRVWALYPEWWDKWRLWDVSLLPQVTGRNNRELGHRVTQAFKRYGFRNPYNLRHCWAVRSIDFLPVELAAVQMGHSYQIHCNTYHHWISDEVHQRAYDLAMQRSDRPLPPP</sequence>
<dbReference type="GO" id="GO:0003677">
    <property type="term" value="F:DNA binding"/>
    <property type="evidence" value="ECO:0007669"/>
    <property type="project" value="InterPro"/>
</dbReference>